<name>A0A5C8ZYM6_9GAMM</name>
<dbReference type="PANTHER" id="PTHR14859:SF1">
    <property type="entry name" value="PGAP2-INTERACTING PROTEIN"/>
    <property type="match status" value="1"/>
</dbReference>
<protein>
    <recommendedName>
        <fullName evidence="1">Endonuclease/exonuclease/phosphatase domain-containing protein</fullName>
    </recommendedName>
</protein>
<keyword evidence="3" id="KW-1185">Reference proteome</keyword>
<dbReference type="InterPro" id="IPR005135">
    <property type="entry name" value="Endo/exonuclease/phosphatase"/>
</dbReference>
<dbReference type="InterPro" id="IPR051916">
    <property type="entry name" value="GPI-anchor_lipid_remodeler"/>
</dbReference>
<proteinExistence type="predicted"/>
<evidence type="ECO:0000259" key="1">
    <source>
        <dbReference type="Pfam" id="PF03372"/>
    </source>
</evidence>
<dbReference type="GO" id="GO:0006506">
    <property type="term" value="P:GPI anchor biosynthetic process"/>
    <property type="evidence" value="ECO:0007669"/>
    <property type="project" value="TreeGrafter"/>
</dbReference>
<dbReference type="GO" id="GO:0003824">
    <property type="term" value="F:catalytic activity"/>
    <property type="evidence" value="ECO:0007669"/>
    <property type="project" value="InterPro"/>
</dbReference>
<dbReference type="Gene3D" id="3.60.10.10">
    <property type="entry name" value="Endonuclease/exonuclease/phosphatase"/>
    <property type="match status" value="1"/>
</dbReference>
<evidence type="ECO:0000313" key="2">
    <source>
        <dbReference type="EMBL" id="TXS92909.1"/>
    </source>
</evidence>
<dbReference type="EMBL" id="VRZA01000004">
    <property type="protein sequence ID" value="TXS92909.1"/>
    <property type="molecule type" value="Genomic_DNA"/>
</dbReference>
<accession>A0A5C8ZYM6</accession>
<comment type="caution">
    <text evidence="2">The sequence shown here is derived from an EMBL/GenBank/DDBJ whole genome shotgun (WGS) entry which is preliminary data.</text>
</comment>
<organism evidence="2 3">
    <name type="scientific">Parahaliea maris</name>
    <dbReference type="NCBI Taxonomy" id="2716870"/>
    <lineage>
        <taxon>Bacteria</taxon>
        <taxon>Pseudomonadati</taxon>
        <taxon>Pseudomonadota</taxon>
        <taxon>Gammaproteobacteria</taxon>
        <taxon>Cellvibrionales</taxon>
        <taxon>Halieaceae</taxon>
        <taxon>Parahaliea</taxon>
    </lineage>
</organism>
<dbReference type="GO" id="GO:0016020">
    <property type="term" value="C:membrane"/>
    <property type="evidence" value="ECO:0007669"/>
    <property type="project" value="GOC"/>
</dbReference>
<dbReference type="Pfam" id="PF03372">
    <property type="entry name" value="Exo_endo_phos"/>
    <property type="match status" value="1"/>
</dbReference>
<evidence type="ECO:0000313" key="3">
    <source>
        <dbReference type="Proteomes" id="UP000321039"/>
    </source>
</evidence>
<dbReference type="Proteomes" id="UP000321039">
    <property type="component" value="Unassembled WGS sequence"/>
</dbReference>
<dbReference type="InterPro" id="IPR036691">
    <property type="entry name" value="Endo/exonu/phosph_ase_sf"/>
</dbReference>
<dbReference type="RefSeq" id="WP_148068911.1">
    <property type="nucleotide sequence ID" value="NZ_VRZA01000004.1"/>
</dbReference>
<gene>
    <name evidence="2" type="ORF">FV139_13180</name>
</gene>
<dbReference type="PANTHER" id="PTHR14859">
    <property type="entry name" value="CALCOFLUOR WHITE HYPERSENSITIVE PROTEIN PRECURSOR"/>
    <property type="match status" value="1"/>
</dbReference>
<sequence>MAHGRGTAMNQMLLGKEQIQDNLDTLAQLVDQQQLDLLALQELDIDSFWAGGFDQAQWLLGKTAFNCAALGMHAETWFYRFGTALLSSIQLHQARSLSFDPTPPSTTKGLVAARIHWLHLGESMPVLVISVHLDFSRKSVRERQLANIIQTVASSPLPIILMGDFNEQWQEEDSVVRQLVEQADLHAYEPASTVHPTYKAKRLDWILLSDDFEITSYSTAMDAVSDHRLVVAEIRWRDPQ</sequence>
<dbReference type="SUPFAM" id="SSF56219">
    <property type="entry name" value="DNase I-like"/>
    <property type="match status" value="1"/>
</dbReference>
<reference evidence="2 3" key="1">
    <citation type="submission" date="2019-08" db="EMBL/GenBank/DDBJ databases">
        <title>Parahaliea maris sp. nov., isolated from the surface seawater.</title>
        <authorList>
            <person name="Liu Y."/>
        </authorList>
    </citation>
    <scope>NUCLEOTIDE SEQUENCE [LARGE SCALE GENOMIC DNA]</scope>
    <source>
        <strain evidence="2 3">HSLHS9</strain>
    </source>
</reference>
<feature type="domain" description="Endonuclease/exonuclease/phosphatase" evidence="1">
    <location>
        <begin position="23"/>
        <end position="227"/>
    </location>
</feature>
<dbReference type="AlphaFoldDB" id="A0A5C8ZYM6"/>